<feature type="region of interest" description="Disordered" evidence="1">
    <location>
        <begin position="55"/>
        <end position="85"/>
    </location>
</feature>
<keyword evidence="3" id="KW-1185">Reference proteome</keyword>
<reference evidence="2 3" key="1">
    <citation type="submission" date="2017-10" db="EMBL/GenBank/DDBJ databases">
        <title>Whole genome sequencing of members of genus Pseudoxanthomonas.</title>
        <authorList>
            <person name="Kumar S."/>
            <person name="Bansal K."/>
            <person name="Kaur A."/>
            <person name="Patil P."/>
            <person name="Sharma S."/>
            <person name="Patil P.B."/>
        </authorList>
    </citation>
    <scope>NUCLEOTIDE SEQUENCE [LARGE SCALE GENOMIC DNA]</scope>
    <source>
        <strain evidence="2 3">DSM 17109</strain>
    </source>
</reference>
<sequence length="85" mass="9092">MKQATALAMDLFSVYSEMSDDDQAGALAILRTIDPLVHDALVQLLVTDALTHELDAPPWHGRPSSARAAVGLPDLPHDSTDTTRG</sequence>
<dbReference type="EMBL" id="PDWW01000009">
    <property type="protein sequence ID" value="KAF1725471.1"/>
    <property type="molecule type" value="Genomic_DNA"/>
</dbReference>
<organism evidence="2 3">
    <name type="scientific">Pseudoxanthomonas japonensis</name>
    <dbReference type="NCBI Taxonomy" id="69284"/>
    <lineage>
        <taxon>Bacteria</taxon>
        <taxon>Pseudomonadati</taxon>
        <taxon>Pseudomonadota</taxon>
        <taxon>Gammaproteobacteria</taxon>
        <taxon>Lysobacterales</taxon>
        <taxon>Lysobacteraceae</taxon>
        <taxon>Pseudoxanthomonas</taxon>
    </lineage>
</organism>
<protein>
    <submittedName>
        <fullName evidence="2">Uncharacterized protein</fullName>
    </submittedName>
</protein>
<evidence type="ECO:0000313" key="3">
    <source>
        <dbReference type="Proteomes" id="UP000781710"/>
    </source>
</evidence>
<proteinExistence type="predicted"/>
<comment type="caution">
    <text evidence="2">The sequence shown here is derived from an EMBL/GenBank/DDBJ whole genome shotgun (WGS) entry which is preliminary data.</text>
</comment>
<dbReference type="RefSeq" id="WP_162337457.1">
    <property type="nucleotide sequence ID" value="NZ_JBHSRQ010000015.1"/>
</dbReference>
<evidence type="ECO:0000313" key="2">
    <source>
        <dbReference type="EMBL" id="KAF1725471.1"/>
    </source>
</evidence>
<evidence type="ECO:0000256" key="1">
    <source>
        <dbReference type="SAM" id="MobiDB-lite"/>
    </source>
</evidence>
<feature type="compositionally biased region" description="Basic and acidic residues" evidence="1">
    <location>
        <begin position="75"/>
        <end position="85"/>
    </location>
</feature>
<name>A0ABQ6ZHT7_9GAMM</name>
<accession>A0ABQ6ZHT7</accession>
<gene>
    <name evidence="2" type="ORF">CSC78_08370</name>
</gene>
<dbReference type="Proteomes" id="UP000781710">
    <property type="component" value="Unassembled WGS sequence"/>
</dbReference>